<evidence type="ECO:0000313" key="3">
    <source>
        <dbReference type="Proteomes" id="UP000034081"/>
    </source>
</evidence>
<evidence type="ECO:0000313" key="2">
    <source>
        <dbReference type="EMBL" id="KKQ85373.1"/>
    </source>
</evidence>
<protein>
    <recommendedName>
        <fullName evidence="1">DUF6922 domain-containing protein</fullName>
    </recommendedName>
</protein>
<dbReference type="InterPro" id="IPR053830">
    <property type="entry name" value="DUF6922"/>
</dbReference>
<evidence type="ECO:0000259" key="1">
    <source>
        <dbReference type="Pfam" id="PF21956"/>
    </source>
</evidence>
<gene>
    <name evidence="2" type="ORF">UT08_C0007G0046</name>
</gene>
<organism evidence="2 3">
    <name type="scientific">Candidatus Woesebacteria bacterium GW2011_GWB1_38_8</name>
    <dbReference type="NCBI Taxonomy" id="1618570"/>
    <lineage>
        <taxon>Bacteria</taxon>
        <taxon>Candidatus Woeseibacteriota</taxon>
    </lineage>
</organism>
<sequence length="103" mass="12030">MQSRIKKLPKSFKKYFWDVDFEEVDAEKNAFLVIKRVLDRGNTPDIKWLLERYGSQEIKKVVMTTRDLSRPTGNFWSIVLGLPPDKVLCLQKPYSPIHFGLSS</sequence>
<comment type="caution">
    <text evidence="2">The sequence shown here is derived from an EMBL/GenBank/DDBJ whole genome shotgun (WGS) entry which is preliminary data.</text>
</comment>
<dbReference type="AlphaFoldDB" id="A0A0G0L0A4"/>
<feature type="domain" description="DUF6922" evidence="1">
    <location>
        <begin position="13"/>
        <end position="62"/>
    </location>
</feature>
<proteinExistence type="predicted"/>
<dbReference type="EMBL" id="LBVL01000007">
    <property type="protein sequence ID" value="KKQ85373.1"/>
    <property type="molecule type" value="Genomic_DNA"/>
</dbReference>
<name>A0A0G0L0A4_9BACT</name>
<dbReference type="Proteomes" id="UP000034081">
    <property type="component" value="Unassembled WGS sequence"/>
</dbReference>
<accession>A0A0G0L0A4</accession>
<dbReference type="Pfam" id="PF21956">
    <property type="entry name" value="DUF6922"/>
    <property type="match status" value="1"/>
</dbReference>
<dbReference type="STRING" id="1618570.UT08_C0007G0046"/>
<reference evidence="2 3" key="1">
    <citation type="journal article" date="2015" name="Nature">
        <title>rRNA introns, odd ribosomes, and small enigmatic genomes across a large radiation of phyla.</title>
        <authorList>
            <person name="Brown C.T."/>
            <person name="Hug L.A."/>
            <person name="Thomas B.C."/>
            <person name="Sharon I."/>
            <person name="Castelle C.J."/>
            <person name="Singh A."/>
            <person name="Wilkins M.J."/>
            <person name="Williams K.H."/>
            <person name="Banfield J.F."/>
        </authorList>
    </citation>
    <scope>NUCLEOTIDE SEQUENCE [LARGE SCALE GENOMIC DNA]</scope>
</reference>